<dbReference type="EMBL" id="JAUDDZ010000002">
    <property type="protein sequence ID" value="MDM8274276.1"/>
    <property type="molecule type" value="Genomic_DNA"/>
</dbReference>
<evidence type="ECO:0000259" key="3">
    <source>
        <dbReference type="PROSITE" id="PS50977"/>
    </source>
</evidence>
<dbReference type="PANTHER" id="PTHR43479">
    <property type="entry name" value="ACREF/ENVCD OPERON REPRESSOR-RELATED"/>
    <property type="match status" value="1"/>
</dbReference>
<reference evidence="5" key="1">
    <citation type="submission" date="2023-06" db="EMBL/GenBank/DDBJ databases">
        <title>Identification and characterization of horizontal gene transfer across gut microbiota members of farm animals based on homology search.</title>
        <authorList>
            <person name="Zeman M."/>
            <person name="Kubasova T."/>
            <person name="Jahodarova E."/>
            <person name="Nykrynova M."/>
            <person name="Rychlik I."/>
        </authorList>
    </citation>
    <scope>NUCLEOTIDE SEQUENCE [LARGE SCALE GENOMIC DNA]</scope>
    <source>
        <strain evidence="5">154_Feed</strain>
    </source>
</reference>
<protein>
    <submittedName>
        <fullName evidence="4">TetR/AcrR family transcriptional regulator</fullName>
    </submittedName>
</protein>
<dbReference type="Gene3D" id="1.10.357.10">
    <property type="entry name" value="Tetracycline Repressor, domain 2"/>
    <property type="match status" value="1"/>
</dbReference>
<dbReference type="InterPro" id="IPR039532">
    <property type="entry name" value="TetR_C_Firmicutes"/>
</dbReference>
<dbReference type="RefSeq" id="WP_289544141.1">
    <property type="nucleotide sequence ID" value="NZ_JAUDDZ010000002.1"/>
</dbReference>
<evidence type="ECO:0000256" key="2">
    <source>
        <dbReference type="PROSITE-ProRule" id="PRU00335"/>
    </source>
</evidence>
<dbReference type="PANTHER" id="PTHR43479:SF7">
    <property type="entry name" value="TETR-FAMILY TRANSCRIPTIONAL REGULATOR"/>
    <property type="match status" value="1"/>
</dbReference>
<evidence type="ECO:0000313" key="5">
    <source>
        <dbReference type="Proteomes" id="UP001529421"/>
    </source>
</evidence>
<dbReference type="PROSITE" id="PS50977">
    <property type="entry name" value="HTH_TETR_2"/>
    <property type="match status" value="1"/>
</dbReference>
<evidence type="ECO:0000256" key="1">
    <source>
        <dbReference type="ARBA" id="ARBA00023125"/>
    </source>
</evidence>
<reference evidence="4 5" key="2">
    <citation type="submission" date="2023-06" db="EMBL/GenBank/DDBJ databases">
        <authorList>
            <person name="Zeman M."/>
            <person name="Kubasova T."/>
            <person name="Jahodarova E."/>
            <person name="Nykrynova M."/>
            <person name="Rychlik I."/>
        </authorList>
    </citation>
    <scope>NUCLEOTIDE SEQUENCE [LARGE SCALE GENOMIC DNA]</scope>
    <source>
        <strain evidence="4 5">154_Feed</strain>
    </source>
</reference>
<keyword evidence="5" id="KW-1185">Reference proteome</keyword>
<dbReference type="SUPFAM" id="SSF46689">
    <property type="entry name" value="Homeodomain-like"/>
    <property type="match status" value="1"/>
</dbReference>
<organism evidence="4 5">
    <name type="scientific">Enorma phocaeensis</name>
    <dbReference type="NCBI Taxonomy" id="1871019"/>
    <lineage>
        <taxon>Bacteria</taxon>
        <taxon>Bacillati</taxon>
        <taxon>Actinomycetota</taxon>
        <taxon>Coriobacteriia</taxon>
        <taxon>Coriobacteriales</taxon>
        <taxon>Coriobacteriaceae</taxon>
        <taxon>Enorma</taxon>
    </lineage>
</organism>
<accession>A0ABT7V702</accession>
<dbReference type="InterPro" id="IPR009057">
    <property type="entry name" value="Homeodomain-like_sf"/>
</dbReference>
<dbReference type="Proteomes" id="UP001529421">
    <property type="component" value="Unassembled WGS sequence"/>
</dbReference>
<gene>
    <name evidence="4" type="ORF">QUW28_02005</name>
</gene>
<name>A0ABT7V702_9ACTN</name>
<evidence type="ECO:0000313" key="4">
    <source>
        <dbReference type="EMBL" id="MDM8274276.1"/>
    </source>
</evidence>
<feature type="domain" description="HTH tetR-type" evidence="3">
    <location>
        <begin position="6"/>
        <end position="66"/>
    </location>
</feature>
<feature type="DNA-binding region" description="H-T-H motif" evidence="2">
    <location>
        <begin position="29"/>
        <end position="48"/>
    </location>
</feature>
<dbReference type="InterPro" id="IPR001647">
    <property type="entry name" value="HTH_TetR"/>
</dbReference>
<proteinExistence type="predicted"/>
<dbReference type="InterPro" id="IPR050624">
    <property type="entry name" value="HTH-type_Tx_Regulator"/>
</dbReference>
<dbReference type="Pfam" id="PF00440">
    <property type="entry name" value="TetR_N"/>
    <property type="match status" value="1"/>
</dbReference>
<comment type="caution">
    <text evidence="4">The sequence shown here is derived from an EMBL/GenBank/DDBJ whole genome shotgun (WGS) entry which is preliminary data.</text>
</comment>
<dbReference type="Pfam" id="PF14278">
    <property type="entry name" value="TetR_C_8"/>
    <property type="match status" value="1"/>
</dbReference>
<keyword evidence="1 2" id="KW-0238">DNA-binding</keyword>
<sequence length="187" mass="20968">MDRRFDRTERAIAKAFTELLCTTSYASITTSEIIERAGIGRSTFYAHYHGKDDVLRAAVQSICDHVLSPVGPESEHDFSGHHTSEALIEHTLLHLRERESGIRALVFSDSAGVLARCLREQLVSHIENMLPHTLSGNAGSMDRVFVVRFLAGSFLDTALRWARDGFAEDPVYIAEQYLLAVCPMFRE</sequence>